<evidence type="ECO:0000256" key="1">
    <source>
        <dbReference type="SAM" id="Phobius"/>
    </source>
</evidence>
<accession>A0A482TEQ5</accession>
<dbReference type="Proteomes" id="UP000294028">
    <property type="component" value="Unassembled WGS sequence"/>
</dbReference>
<comment type="caution">
    <text evidence="2">The sequence shown here is derived from an EMBL/GenBank/DDBJ whole genome shotgun (WGS) entry which is preliminary data.</text>
</comment>
<protein>
    <submittedName>
        <fullName evidence="2">Uncharacterized protein</fullName>
    </submittedName>
</protein>
<keyword evidence="1" id="KW-0472">Membrane</keyword>
<dbReference type="RefSeq" id="WP_129785537.1">
    <property type="nucleotide sequence ID" value="NZ_RZHH01000002.1"/>
</dbReference>
<reference evidence="2 3" key="1">
    <citation type="submission" date="2018-12" db="EMBL/GenBank/DDBJ databases">
        <title>Genome analysis provides insights into bioremediation potentialities of Halogeometricum borinquense strain N11.</title>
        <authorList>
            <person name="Najjari A."/>
            <person name="Youssef N."/>
            <person name="Fhoula I."/>
            <person name="Ben Dhia O."/>
            <person name="Mahjoubi M."/>
            <person name="Ouzari H.I."/>
            <person name="Cherif A."/>
        </authorList>
    </citation>
    <scope>NUCLEOTIDE SEQUENCE [LARGE SCALE GENOMIC DNA]</scope>
    <source>
        <strain evidence="2 3">N11</strain>
    </source>
</reference>
<organism evidence="2 3">
    <name type="scientific">Halogeometricum borinquense</name>
    <dbReference type="NCBI Taxonomy" id="60847"/>
    <lineage>
        <taxon>Archaea</taxon>
        <taxon>Methanobacteriati</taxon>
        <taxon>Methanobacteriota</taxon>
        <taxon>Stenosarchaea group</taxon>
        <taxon>Halobacteria</taxon>
        <taxon>Halobacteriales</taxon>
        <taxon>Haloferacaceae</taxon>
        <taxon>Halogeometricum</taxon>
    </lineage>
</organism>
<evidence type="ECO:0000313" key="3">
    <source>
        <dbReference type="Proteomes" id="UP000294028"/>
    </source>
</evidence>
<gene>
    <name evidence="2" type="ORF">ELS19_15500</name>
</gene>
<feature type="transmembrane region" description="Helical" evidence="1">
    <location>
        <begin position="98"/>
        <end position="119"/>
    </location>
</feature>
<dbReference type="EMBL" id="RZHH01000002">
    <property type="protein sequence ID" value="RYJ15212.1"/>
    <property type="molecule type" value="Genomic_DNA"/>
</dbReference>
<dbReference type="AlphaFoldDB" id="A0A482TEQ5"/>
<name>A0A482TEQ5_9EURY</name>
<sequence>MSESTSGGGPFERAERTLLAIVIGVTAGVVNNLYATVLVRELDRVIDLVLIGGILSAVVIVAGFLTAVNWLGWVSWDGPSRADYGLTYQSLRPKLREAGRLVGTVVISFGIMETTAFYASRVVGGEVRDTATIAGLYLLLGVVVYLLQTTK</sequence>
<keyword evidence="1" id="KW-1133">Transmembrane helix</keyword>
<feature type="transmembrane region" description="Helical" evidence="1">
    <location>
        <begin position="18"/>
        <end position="39"/>
    </location>
</feature>
<keyword evidence="1" id="KW-0812">Transmembrane</keyword>
<proteinExistence type="predicted"/>
<feature type="transmembrane region" description="Helical" evidence="1">
    <location>
        <begin position="131"/>
        <end position="148"/>
    </location>
</feature>
<feature type="transmembrane region" description="Helical" evidence="1">
    <location>
        <begin position="48"/>
        <end position="71"/>
    </location>
</feature>
<evidence type="ECO:0000313" key="2">
    <source>
        <dbReference type="EMBL" id="RYJ15212.1"/>
    </source>
</evidence>